<dbReference type="Gene3D" id="3.40.640.10">
    <property type="entry name" value="Type I PLP-dependent aspartate aminotransferase-like (Major domain)"/>
    <property type="match status" value="1"/>
</dbReference>
<dbReference type="Pfam" id="PF00155">
    <property type="entry name" value="Aminotran_1_2"/>
    <property type="match status" value="1"/>
</dbReference>
<dbReference type="SUPFAM" id="SSF53383">
    <property type="entry name" value="PLP-dependent transferases"/>
    <property type="match status" value="1"/>
</dbReference>
<dbReference type="EMBL" id="VSSQ01000008">
    <property type="protein sequence ID" value="MPL58831.1"/>
    <property type="molecule type" value="Genomic_DNA"/>
</dbReference>
<dbReference type="InterPro" id="IPR015421">
    <property type="entry name" value="PyrdxlP-dep_Trfase_major"/>
</dbReference>
<comment type="caution">
    <text evidence="2">The sequence shown here is derived from an EMBL/GenBank/DDBJ whole genome shotgun (WGS) entry which is preliminary data.</text>
</comment>
<accession>A0A644SYW2</accession>
<dbReference type="InterPro" id="IPR004838">
    <property type="entry name" value="NHTrfase_class1_PyrdxlP-BS"/>
</dbReference>
<reference evidence="2" key="1">
    <citation type="submission" date="2019-08" db="EMBL/GenBank/DDBJ databases">
        <authorList>
            <person name="Kucharzyk K."/>
            <person name="Murdoch R.W."/>
            <person name="Higgins S."/>
            <person name="Loffler F."/>
        </authorList>
    </citation>
    <scope>NUCLEOTIDE SEQUENCE</scope>
</reference>
<dbReference type="EC" id="2.6.1.1" evidence="2"/>
<keyword evidence="2" id="KW-0808">Transferase</keyword>
<dbReference type="NCBIfam" id="NF005305">
    <property type="entry name" value="PRK06836.1"/>
    <property type="match status" value="1"/>
</dbReference>
<evidence type="ECO:0000259" key="1">
    <source>
        <dbReference type="Pfam" id="PF00155"/>
    </source>
</evidence>
<feature type="domain" description="Aminotransferase class I/classII large" evidence="1">
    <location>
        <begin position="36"/>
        <end position="388"/>
    </location>
</feature>
<dbReference type="PROSITE" id="PS00105">
    <property type="entry name" value="AA_TRANSFER_CLASS_1"/>
    <property type="match status" value="1"/>
</dbReference>
<evidence type="ECO:0000313" key="2">
    <source>
        <dbReference type="EMBL" id="MPL58831.1"/>
    </source>
</evidence>
<dbReference type="GO" id="GO:0030170">
    <property type="term" value="F:pyridoxal phosphate binding"/>
    <property type="evidence" value="ECO:0007669"/>
    <property type="project" value="InterPro"/>
</dbReference>
<organism evidence="2">
    <name type="scientific">bioreactor metagenome</name>
    <dbReference type="NCBI Taxonomy" id="1076179"/>
    <lineage>
        <taxon>unclassified sequences</taxon>
        <taxon>metagenomes</taxon>
        <taxon>ecological metagenomes</taxon>
    </lineage>
</organism>
<dbReference type="GO" id="GO:0004069">
    <property type="term" value="F:L-aspartate:2-oxoglutarate aminotransferase activity"/>
    <property type="evidence" value="ECO:0007669"/>
    <property type="project" value="UniProtKB-EC"/>
</dbReference>
<dbReference type="InterPro" id="IPR015424">
    <property type="entry name" value="PyrdxlP-dep_Trfase"/>
</dbReference>
<protein>
    <submittedName>
        <fullName evidence="2">Aspartate aminotransferase</fullName>
        <ecNumber evidence="2">2.6.1.1</ecNumber>
    </submittedName>
</protein>
<dbReference type="AlphaFoldDB" id="A0A644SYW2"/>
<gene>
    <name evidence="2" type="primary">aspC_2</name>
    <name evidence="2" type="ORF">SDC9_04375</name>
</gene>
<dbReference type="PANTHER" id="PTHR42691">
    <property type="entry name" value="ASPARTATE AMINOTRANSFERASE YHDR-RELATED"/>
    <property type="match status" value="1"/>
</dbReference>
<dbReference type="PANTHER" id="PTHR42691:SF1">
    <property type="entry name" value="ASPARTATE AMINOTRANSFERASE YHDR-RELATED"/>
    <property type="match status" value="1"/>
</dbReference>
<proteinExistence type="predicted"/>
<dbReference type="CDD" id="cd00609">
    <property type="entry name" value="AAT_like"/>
    <property type="match status" value="1"/>
</dbReference>
<name>A0A644SYW2_9ZZZZ</name>
<sequence length="405" mass="43184">MAISAKMREFVANGSMIRKMFEEGARLKALYGADKVFDFSLGNPNVPPPDIFKRTLKAVVDADEPDLHSYMPNAGLPAARAAIAARLGTEQRVDVRAENIVVTCGAAGALNIVFKALLEPGDEVLVSAPYFVEYGFIADNHGGKLKIVASKPDFSLDLAALESAMGPKTKIVLINTPNNPTGKIYPENDLLALAEAMKRKGARYGRSLYLVSDEPYRKLAYDGAKVASPLASCPNSIVVSSYSKELSLPGERIGFAAVNPLAEGAGEIAAALALANRILGFVNAPSLMQKVIALLIDQEGRDKGLPACVDVSIYQRKRDMLAKGLKSAGYDFSLPEGAFYLFPKIPMADDGTFIDLLKEENILVVPGSGFGVPGYFRIAYCVDDATIAGALPGFARAIEKAAAFA</sequence>
<keyword evidence="2" id="KW-0032">Aminotransferase</keyword>
<dbReference type="InterPro" id="IPR004839">
    <property type="entry name" value="Aminotransferase_I/II_large"/>
</dbReference>